<dbReference type="EMBL" id="KI392078">
    <property type="protein sequence ID" value="ERN18851.1"/>
    <property type="molecule type" value="Genomic_DNA"/>
</dbReference>
<name>U5CZR0_AMBTC</name>
<accession>U5CZR0</accession>
<sequence length="218" mass="25453">MGPMFTVGNPLTQKEFILIPKPGFIWVDNYGFYFDPITQNFKILTGPFVCVHHTCYQVYQGIVVSFDMEKKVWESISAPIKPAECLSCPYIRDLNGELSFTVVTRDWKAQVWVWSAEKKWVEVICANFEKLDVFDTNNNRTCWIGETFLLRHKEKYDTYSLKSGQLSTFDVCIGDIVMFRPTLFHCCKREREVVSTKKQRKKSCIQVFLLFLLDVVLL</sequence>
<dbReference type="Proteomes" id="UP000017836">
    <property type="component" value="Unassembled WGS sequence"/>
</dbReference>
<evidence type="ECO:0000313" key="1">
    <source>
        <dbReference type="EMBL" id="ERN18851.1"/>
    </source>
</evidence>
<keyword evidence="2" id="KW-1185">Reference proteome</keyword>
<gene>
    <name evidence="1" type="ORF">AMTR_s00067p00132980</name>
</gene>
<proteinExistence type="predicted"/>
<protein>
    <recommendedName>
        <fullName evidence="3">F-box associated domain-containing protein</fullName>
    </recommendedName>
</protein>
<dbReference type="GO" id="GO:0031146">
    <property type="term" value="P:SCF-dependent proteasomal ubiquitin-dependent protein catabolic process"/>
    <property type="evidence" value="ECO:0000318"/>
    <property type="project" value="GO_Central"/>
</dbReference>
<evidence type="ECO:0000313" key="2">
    <source>
        <dbReference type="Proteomes" id="UP000017836"/>
    </source>
</evidence>
<dbReference type="HOGENOM" id="CLU_1268440_0_0_1"/>
<dbReference type="AlphaFoldDB" id="U5CZR0"/>
<dbReference type="Gramene" id="ERN18851">
    <property type="protein sequence ID" value="ERN18851"/>
    <property type="gene ID" value="AMTR_s00067p00132980"/>
</dbReference>
<evidence type="ECO:0008006" key="3">
    <source>
        <dbReference type="Google" id="ProtNLM"/>
    </source>
</evidence>
<dbReference type="GO" id="GO:0004842">
    <property type="term" value="F:ubiquitin-protein transferase activity"/>
    <property type="evidence" value="ECO:0000318"/>
    <property type="project" value="GO_Central"/>
</dbReference>
<organism evidence="1 2">
    <name type="scientific">Amborella trichopoda</name>
    <dbReference type="NCBI Taxonomy" id="13333"/>
    <lineage>
        <taxon>Eukaryota</taxon>
        <taxon>Viridiplantae</taxon>
        <taxon>Streptophyta</taxon>
        <taxon>Embryophyta</taxon>
        <taxon>Tracheophyta</taxon>
        <taxon>Spermatophyta</taxon>
        <taxon>Magnoliopsida</taxon>
        <taxon>Amborellales</taxon>
        <taxon>Amborellaceae</taxon>
        <taxon>Amborella</taxon>
    </lineage>
</organism>
<reference evidence="2" key="1">
    <citation type="journal article" date="2013" name="Science">
        <title>The Amborella genome and the evolution of flowering plants.</title>
        <authorList>
            <consortium name="Amborella Genome Project"/>
        </authorList>
    </citation>
    <scope>NUCLEOTIDE SEQUENCE [LARGE SCALE GENOMIC DNA]</scope>
</reference>